<reference evidence="2" key="2">
    <citation type="submission" date="2025-08" db="UniProtKB">
        <authorList>
            <consortium name="RefSeq"/>
        </authorList>
    </citation>
    <scope>IDENTIFICATION</scope>
    <source>
        <tissue evidence="2">Leaf</tissue>
    </source>
</reference>
<sequence length="199" mass="22400">MENFIIGTNIVSSGCFLIGKNLLLRHNLDVMHIEKNVFDNLMNTVLNVPGKTKDNIESRLDLPSICNRPHLHVLSSGRGPIPRFILDGDAKDALFRWIVQKVKFPDGYASNLRNYVDNQEGRLSGMKSHDCHVFMQRLLPFAFVNLLPKNEHEAIAGISAFFKDLCTRSLTPAGIRQLANNIPVLICNLENIFPPSFSM</sequence>
<evidence type="ECO:0000313" key="2">
    <source>
        <dbReference type="RefSeq" id="XP_019096716.1"/>
    </source>
</evidence>
<proteinExistence type="predicted"/>
<dbReference type="GeneID" id="109130964"/>
<gene>
    <name evidence="2" type="primary">LOC109130964</name>
</gene>
<organism evidence="1 2">
    <name type="scientific">Camelina sativa</name>
    <name type="common">False flax</name>
    <name type="synonym">Myagrum sativum</name>
    <dbReference type="NCBI Taxonomy" id="90675"/>
    <lineage>
        <taxon>Eukaryota</taxon>
        <taxon>Viridiplantae</taxon>
        <taxon>Streptophyta</taxon>
        <taxon>Embryophyta</taxon>
        <taxon>Tracheophyta</taxon>
        <taxon>Spermatophyta</taxon>
        <taxon>Magnoliopsida</taxon>
        <taxon>eudicotyledons</taxon>
        <taxon>Gunneridae</taxon>
        <taxon>Pentapetalae</taxon>
        <taxon>rosids</taxon>
        <taxon>malvids</taxon>
        <taxon>Brassicales</taxon>
        <taxon>Brassicaceae</taxon>
        <taxon>Camelineae</taxon>
        <taxon>Camelina</taxon>
    </lineage>
</organism>
<reference evidence="1" key="1">
    <citation type="journal article" date="2014" name="Nat. Commun.">
        <title>The emerging biofuel crop Camelina sativa retains a highly undifferentiated hexaploid genome structure.</title>
        <authorList>
            <person name="Kagale S."/>
            <person name="Koh C."/>
            <person name="Nixon J."/>
            <person name="Bollina V."/>
            <person name="Clarke W.E."/>
            <person name="Tuteja R."/>
            <person name="Spillane C."/>
            <person name="Robinson S.J."/>
            <person name="Links M.G."/>
            <person name="Clarke C."/>
            <person name="Higgins E.E."/>
            <person name="Huebert T."/>
            <person name="Sharpe A.G."/>
            <person name="Parkin I.A."/>
        </authorList>
    </citation>
    <scope>NUCLEOTIDE SEQUENCE [LARGE SCALE GENOMIC DNA]</scope>
    <source>
        <strain evidence="1">cv. DH55</strain>
    </source>
</reference>
<dbReference type="PANTHER" id="PTHR10775:SF185">
    <property type="entry name" value="OS08G0208400 PROTEIN"/>
    <property type="match status" value="1"/>
</dbReference>
<dbReference type="Proteomes" id="UP000694864">
    <property type="component" value="Chromosome 19"/>
</dbReference>
<protein>
    <submittedName>
        <fullName evidence="2">Uncharacterized protein LOC109130964</fullName>
    </submittedName>
</protein>
<evidence type="ECO:0000313" key="1">
    <source>
        <dbReference type="Proteomes" id="UP000694864"/>
    </source>
</evidence>
<name>A0ABM1RCH8_CAMSA</name>
<dbReference type="RefSeq" id="XP_019096716.1">
    <property type="nucleotide sequence ID" value="XM_019241171.1"/>
</dbReference>
<dbReference type="PANTHER" id="PTHR10775">
    <property type="entry name" value="OS08G0208400 PROTEIN"/>
    <property type="match status" value="1"/>
</dbReference>
<keyword evidence="1" id="KW-1185">Reference proteome</keyword>
<accession>A0ABM1RCH8</accession>